<dbReference type="Proteomes" id="UP000688947">
    <property type="component" value="Unassembled WGS sequence"/>
</dbReference>
<dbReference type="InterPro" id="IPR048324">
    <property type="entry name" value="ZSWIM1-3_RNaseH-like"/>
</dbReference>
<dbReference type="AlphaFoldDB" id="A0A8T1UX09"/>
<dbReference type="EMBL" id="JAENGZ010000046">
    <property type="protein sequence ID" value="KAG6971794.1"/>
    <property type="molecule type" value="Genomic_DNA"/>
</dbReference>
<sequence length="75" mass="8448">MHDIFGHARAVLQLALMENESLECLENAVISFKPFNSTWDNVRVDKDFGEIALLREEFPDATIPCCNNSLVCSMS</sequence>
<reference evidence="2" key="1">
    <citation type="submission" date="2021-01" db="EMBL/GenBank/DDBJ databases">
        <title>Phytophthora aleatoria, a newly-described species from Pinus radiata is distinct from Phytophthora cactorum isolates based on comparative genomics.</title>
        <authorList>
            <person name="Mcdougal R."/>
            <person name="Panda P."/>
            <person name="Williams N."/>
            <person name="Studholme D.J."/>
        </authorList>
    </citation>
    <scope>NUCLEOTIDE SEQUENCE</scope>
    <source>
        <strain evidence="2">NZFS 3830</strain>
    </source>
</reference>
<evidence type="ECO:0000313" key="2">
    <source>
        <dbReference type="EMBL" id="KAG6971794.1"/>
    </source>
</evidence>
<comment type="caution">
    <text evidence="2">The sequence shown here is derived from an EMBL/GenBank/DDBJ whole genome shotgun (WGS) entry which is preliminary data.</text>
</comment>
<accession>A0A8T1UX09</accession>
<evidence type="ECO:0000313" key="3">
    <source>
        <dbReference type="Proteomes" id="UP000688947"/>
    </source>
</evidence>
<organism evidence="2 3">
    <name type="scientific">Phytophthora cactorum</name>
    <dbReference type="NCBI Taxonomy" id="29920"/>
    <lineage>
        <taxon>Eukaryota</taxon>
        <taxon>Sar</taxon>
        <taxon>Stramenopiles</taxon>
        <taxon>Oomycota</taxon>
        <taxon>Peronosporomycetes</taxon>
        <taxon>Peronosporales</taxon>
        <taxon>Peronosporaceae</taxon>
        <taxon>Phytophthora</taxon>
    </lineage>
</organism>
<evidence type="ECO:0000259" key="1">
    <source>
        <dbReference type="Pfam" id="PF21056"/>
    </source>
</evidence>
<dbReference type="Pfam" id="PF21056">
    <property type="entry name" value="ZSWIM1-3_RNaseH-like"/>
    <property type="match status" value="1"/>
</dbReference>
<gene>
    <name evidence="2" type="ORF">JG687_00001851</name>
</gene>
<protein>
    <recommendedName>
        <fullName evidence="1">ZSWIM1/3 RNaseH-like domain-containing protein</fullName>
    </recommendedName>
</protein>
<proteinExistence type="predicted"/>
<name>A0A8T1UX09_9STRA</name>
<feature type="domain" description="ZSWIM1/3 RNaseH-like" evidence="1">
    <location>
        <begin position="2"/>
        <end position="63"/>
    </location>
</feature>